<dbReference type="AlphaFoldDB" id="A0A1V0M3V9"/>
<reference evidence="1" key="1">
    <citation type="journal article" date="2017" name="Int. J. Antimicrob. Agents">
        <title>Sequencing and comparative genomics analysis of the IncHI2 plasmids pT5282-mphA and p112298-catA and the IncHI5 plasmid pYNKP001-dfrA.</title>
        <authorList>
            <person name="Liang Q."/>
            <person name="Yin Z."/>
            <person name="Zhao Y."/>
            <person name="Liang L."/>
            <person name="Feng J."/>
            <person name="Zhan Z."/>
            <person name="Wang H."/>
            <person name="Song Y."/>
            <person name="Tong Y."/>
            <person name="Wu W."/>
            <person name="Chen W."/>
            <person name="Wang J."/>
            <person name="Jiang L."/>
            <person name="Zhou D."/>
        </authorList>
    </citation>
    <scope>NUCLEOTIDE SEQUENCE</scope>
    <source>
        <strain evidence="1">YNKP001</strain>
        <plasmid evidence="1">pYNKP001-dfrA</plasmid>
    </source>
</reference>
<proteinExistence type="predicted"/>
<protein>
    <submittedName>
        <fullName evidence="1">Uncharacterized protein</fullName>
    </submittedName>
</protein>
<evidence type="ECO:0000313" key="1">
    <source>
        <dbReference type="EMBL" id="ARD69406.1"/>
    </source>
</evidence>
<accession>A0A1V0M3V9</accession>
<organism evidence="1">
    <name type="scientific">Raoultella ornithinolytica</name>
    <name type="common">Klebsiella ornithinolytica</name>
    <dbReference type="NCBI Taxonomy" id="54291"/>
    <lineage>
        <taxon>Bacteria</taxon>
        <taxon>Pseudomonadati</taxon>
        <taxon>Pseudomonadota</taxon>
        <taxon>Gammaproteobacteria</taxon>
        <taxon>Enterobacterales</taxon>
        <taxon>Enterobacteriaceae</taxon>
        <taxon>Klebsiella/Raoultella group</taxon>
        <taxon>Raoultella</taxon>
    </lineage>
</organism>
<name>A0A1V0M3V9_RAOOR</name>
<geneLocation type="plasmid" evidence="1">
    <name>pYNKP001-dfrA</name>
</geneLocation>
<sequence>MATKYETRYGEFLISQPDNINCWWTCRVIDRFQYFSDKHIHFGCDIDKL</sequence>
<keyword evidence="1" id="KW-0614">Plasmid</keyword>
<dbReference type="EMBL" id="KY270853">
    <property type="protein sequence ID" value="ARD69406.1"/>
    <property type="molecule type" value="Genomic_DNA"/>
</dbReference>